<dbReference type="Proteomes" id="UP000035680">
    <property type="component" value="Unassembled WGS sequence"/>
</dbReference>
<keyword evidence="7" id="KW-1185">Reference proteome</keyword>
<name>A0A0K0F2E1_STRVS</name>
<dbReference type="Pfam" id="PF00201">
    <property type="entry name" value="UDPGT"/>
    <property type="match status" value="1"/>
</dbReference>
<evidence type="ECO:0000256" key="4">
    <source>
        <dbReference type="ARBA" id="ARBA00022679"/>
    </source>
</evidence>
<dbReference type="InterPro" id="IPR002213">
    <property type="entry name" value="UDP_glucos_trans"/>
</dbReference>
<dbReference type="CDD" id="cd03784">
    <property type="entry name" value="GT1_Gtf-like"/>
    <property type="match status" value="1"/>
</dbReference>
<proteinExistence type="inferred from homology"/>
<dbReference type="SUPFAM" id="SSF53756">
    <property type="entry name" value="UDP-Glycosyltransferase/glycogen phosphorylase"/>
    <property type="match status" value="1"/>
</dbReference>
<comment type="catalytic activity">
    <reaction evidence="5">
        <text>glucuronate acceptor + UDP-alpha-D-glucuronate = acceptor beta-D-glucuronoside + UDP + H(+)</text>
        <dbReference type="Rhea" id="RHEA:21032"/>
        <dbReference type="ChEBI" id="CHEBI:15378"/>
        <dbReference type="ChEBI" id="CHEBI:58052"/>
        <dbReference type="ChEBI" id="CHEBI:58223"/>
        <dbReference type="ChEBI" id="CHEBI:132367"/>
        <dbReference type="ChEBI" id="CHEBI:132368"/>
        <dbReference type="EC" id="2.4.1.17"/>
    </reaction>
</comment>
<keyword evidence="6" id="KW-0472">Membrane</keyword>
<dbReference type="FunFam" id="3.40.50.2000:FF:000021">
    <property type="entry name" value="UDP-glucuronosyltransferase"/>
    <property type="match status" value="1"/>
</dbReference>
<evidence type="ECO:0000256" key="1">
    <source>
        <dbReference type="ARBA" id="ARBA00009995"/>
    </source>
</evidence>
<dbReference type="PANTHER" id="PTHR48043">
    <property type="entry name" value="EG:EG0003.4 PROTEIN-RELATED"/>
    <property type="match status" value="1"/>
</dbReference>
<evidence type="ECO:0000256" key="2">
    <source>
        <dbReference type="ARBA" id="ARBA00012544"/>
    </source>
</evidence>
<dbReference type="AlphaFoldDB" id="A0A0K0F2E1"/>
<keyword evidence="6" id="KW-1133">Transmembrane helix</keyword>
<keyword evidence="4" id="KW-0808">Transferase</keyword>
<dbReference type="WBParaSite" id="SVE_0297000.1">
    <property type="protein sequence ID" value="SVE_0297000.1"/>
    <property type="gene ID" value="SVE_0297000"/>
</dbReference>
<comment type="similarity">
    <text evidence="1">Belongs to the UDP-glycosyltransferase family.</text>
</comment>
<evidence type="ECO:0000256" key="5">
    <source>
        <dbReference type="ARBA" id="ARBA00047475"/>
    </source>
</evidence>
<reference evidence="8" key="2">
    <citation type="submission" date="2015-08" db="UniProtKB">
        <authorList>
            <consortium name="WormBaseParasite"/>
        </authorList>
    </citation>
    <scope>IDENTIFICATION</scope>
</reference>
<dbReference type="InterPro" id="IPR050271">
    <property type="entry name" value="UDP-glycosyltransferase"/>
</dbReference>
<keyword evidence="3" id="KW-0328">Glycosyltransferase</keyword>
<evidence type="ECO:0000256" key="3">
    <source>
        <dbReference type="ARBA" id="ARBA00022676"/>
    </source>
</evidence>
<reference evidence="7" key="1">
    <citation type="submission" date="2014-07" db="EMBL/GenBank/DDBJ databases">
        <authorList>
            <person name="Martin A.A"/>
            <person name="De Silva N."/>
        </authorList>
    </citation>
    <scope>NUCLEOTIDE SEQUENCE</scope>
</reference>
<evidence type="ECO:0000313" key="7">
    <source>
        <dbReference type="Proteomes" id="UP000035680"/>
    </source>
</evidence>
<dbReference type="GO" id="GO:0015020">
    <property type="term" value="F:glucuronosyltransferase activity"/>
    <property type="evidence" value="ECO:0007669"/>
    <property type="project" value="UniProtKB-EC"/>
</dbReference>
<protein>
    <recommendedName>
        <fullName evidence="2">glucuronosyltransferase</fullName>
        <ecNumber evidence="2">2.4.1.17</ecNumber>
    </recommendedName>
</protein>
<evidence type="ECO:0000313" key="8">
    <source>
        <dbReference type="WBParaSite" id="SVE_0297000.1"/>
    </source>
</evidence>
<accession>A0A0K0F2E1</accession>
<organism evidence="7 8">
    <name type="scientific">Strongyloides venezuelensis</name>
    <name type="common">Threadworm</name>
    <dbReference type="NCBI Taxonomy" id="75913"/>
    <lineage>
        <taxon>Eukaryota</taxon>
        <taxon>Metazoa</taxon>
        <taxon>Ecdysozoa</taxon>
        <taxon>Nematoda</taxon>
        <taxon>Chromadorea</taxon>
        <taxon>Rhabditida</taxon>
        <taxon>Tylenchina</taxon>
        <taxon>Panagrolaimomorpha</taxon>
        <taxon>Strongyloidoidea</taxon>
        <taxon>Strongyloididae</taxon>
        <taxon>Strongyloides</taxon>
    </lineage>
</organism>
<sequence length="550" mass="63984">MLFLGIMKTAILCFSILISLINGARILLMPSSIFPVHRYTFSKLAIELVNRNHEVYWYEYGLKKPIVPLPNTIKETFIQLSMNDNNIIETYYYENSTIIKDIWKSGNNNDGEQTSAWLASIKMCKNLLTHHKKSFDELVGKKFDSVVVDDLYNPCGLLFTGLQKSVYIYWSISSLRSESAWAHQSPSPPSYLPVRGTKLGENLNFFQRNYNLLSYVKSLYIHQHIILRRMDILFNEFYPNQISSAFFMERNASINFINTPPIYDFARPYMPRVNFVGGLHCHKPKALPNELEEFIKQKHHFILITGGFSTNWNYALNKQINIILKMIKKMDNINFIWQYNGIDIKNLSDNVLIKKWVPQQDLLGHKRCLLHISHGGLNSLIESVYHGVPVLGIPLTTFSYDNLLRITERKAGLIIEKHQWNTKNFINAINRITKTPSFKEEMLLFQDMVVDTPYTELEHASFWVEFIVRHQEVPHARSGADKLNVVQYFMIDVIAFLFSITIISGVVTYHILRFISKSFIKLFGVLLYRSPSSDNKKCKEEDVRRNKKNN</sequence>
<keyword evidence="6" id="KW-0812">Transmembrane</keyword>
<dbReference type="Gene3D" id="3.40.50.2000">
    <property type="entry name" value="Glycogen Phosphorylase B"/>
    <property type="match status" value="1"/>
</dbReference>
<dbReference type="EC" id="2.4.1.17" evidence="2"/>
<dbReference type="STRING" id="75913.A0A0K0F2E1"/>
<feature type="transmembrane region" description="Helical" evidence="6">
    <location>
        <begin position="488"/>
        <end position="512"/>
    </location>
</feature>
<dbReference type="PANTHER" id="PTHR48043:SF5">
    <property type="entry name" value="UDP-GLUCURONOSYLTRANSFERASE UGT-58-RELATED"/>
    <property type="match status" value="1"/>
</dbReference>
<evidence type="ECO:0000256" key="6">
    <source>
        <dbReference type="SAM" id="Phobius"/>
    </source>
</evidence>